<feature type="compositionally biased region" description="Basic residues" evidence="1">
    <location>
        <begin position="151"/>
        <end position="161"/>
    </location>
</feature>
<feature type="region of interest" description="Disordered" evidence="1">
    <location>
        <begin position="1"/>
        <end position="20"/>
    </location>
</feature>
<name>A0AAG5DYS4_ANOAO</name>
<keyword evidence="3" id="KW-1185">Reference proteome</keyword>
<evidence type="ECO:0000313" key="2">
    <source>
        <dbReference type="EnsemblMetazoa" id="ENSAATROPP015833"/>
    </source>
</evidence>
<feature type="region of interest" description="Disordered" evidence="1">
    <location>
        <begin position="33"/>
        <end position="161"/>
    </location>
</feature>
<dbReference type="AlphaFoldDB" id="A0AAG5DYS4"/>
<evidence type="ECO:0000256" key="1">
    <source>
        <dbReference type="SAM" id="MobiDB-lite"/>
    </source>
</evidence>
<reference evidence="2" key="1">
    <citation type="submission" date="2024-04" db="UniProtKB">
        <authorList>
            <consortium name="EnsemblMetazoa"/>
        </authorList>
    </citation>
    <scope>IDENTIFICATION</scope>
    <source>
        <strain evidence="2">EBRO</strain>
    </source>
</reference>
<evidence type="ECO:0000313" key="3">
    <source>
        <dbReference type="Proteomes" id="UP000075880"/>
    </source>
</evidence>
<protein>
    <submittedName>
        <fullName evidence="2">Uncharacterized protein</fullName>
    </submittedName>
</protein>
<feature type="compositionally biased region" description="Basic and acidic residues" evidence="1">
    <location>
        <begin position="128"/>
        <end position="141"/>
    </location>
</feature>
<accession>A0AAG5DYS4</accession>
<dbReference type="Proteomes" id="UP000075880">
    <property type="component" value="Unassembled WGS sequence"/>
</dbReference>
<feature type="compositionally biased region" description="Basic and acidic residues" evidence="1">
    <location>
        <begin position="33"/>
        <end position="70"/>
    </location>
</feature>
<feature type="compositionally biased region" description="Polar residues" evidence="1">
    <location>
        <begin position="1"/>
        <end position="19"/>
    </location>
</feature>
<proteinExistence type="predicted"/>
<sequence length="161" mass="17864">MELSNEQHLTLIGQDTSLHQGCHALDAGDLRRRWADRRNGQGPEHEPLGRGDPGRGGAHRRDGPVGEGRRQPAARPGADGDRPLPERSRGGGHEPRAGELSARALSDRGAAVRRVQRHHRQHPCGVEPGRHGDHRWDRLEHAPAQPGRERARVRRLGPHDR</sequence>
<dbReference type="EnsemblMetazoa" id="ENSAATROPT017885">
    <property type="protein sequence ID" value="ENSAATROPP015833"/>
    <property type="gene ID" value="ENSAATROPG014597"/>
</dbReference>
<organism evidence="2 3">
    <name type="scientific">Anopheles atroparvus</name>
    <name type="common">European mosquito</name>
    <dbReference type="NCBI Taxonomy" id="41427"/>
    <lineage>
        <taxon>Eukaryota</taxon>
        <taxon>Metazoa</taxon>
        <taxon>Ecdysozoa</taxon>
        <taxon>Arthropoda</taxon>
        <taxon>Hexapoda</taxon>
        <taxon>Insecta</taxon>
        <taxon>Pterygota</taxon>
        <taxon>Neoptera</taxon>
        <taxon>Endopterygota</taxon>
        <taxon>Diptera</taxon>
        <taxon>Nematocera</taxon>
        <taxon>Culicoidea</taxon>
        <taxon>Culicidae</taxon>
        <taxon>Anophelinae</taxon>
        <taxon>Anopheles</taxon>
    </lineage>
</organism>
<feature type="compositionally biased region" description="Basic and acidic residues" evidence="1">
    <location>
        <begin position="78"/>
        <end position="97"/>
    </location>
</feature>